<gene>
    <name evidence="1" type="ORF">EYF80_025705</name>
</gene>
<evidence type="ECO:0000313" key="2">
    <source>
        <dbReference type="Proteomes" id="UP000314294"/>
    </source>
</evidence>
<organism evidence="1 2">
    <name type="scientific">Liparis tanakae</name>
    <name type="common">Tanaka's snailfish</name>
    <dbReference type="NCBI Taxonomy" id="230148"/>
    <lineage>
        <taxon>Eukaryota</taxon>
        <taxon>Metazoa</taxon>
        <taxon>Chordata</taxon>
        <taxon>Craniata</taxon>
        <taxon>Vertebrata</taxon>
        <taxon>Euteleostomi</taxon>
        <taxon>Actinopterygii</taxon>
        <taxon>Neopterygii</taxon>
        <taxon>Teleostei</taxon>
        <taxon>Neoteleostei</taxon>
        <taxon>Acanthomorphata</taxon>
        <taxon>Eupercaria</taxon>
        <taxon>Perciformes</taxon>
        <taxon>Cottioidei</taxon>
        <taxon>Cottales</taxon>
        <taxon>Liparidae</taxon>
        <taxon>Liparis</taxon>
    </lineage>
</organism>
<name>A0A4Z2HDZ2_9TELE</name>
<reference evidence="1 2" key="1">
    <citation type="submission" date="2019-03" db="EMBL/GenBank/DDBJ databases">
        <title>First draft genome of Liparis tanakae, snailfish: a comprehensive survey of snailfish specific genes.</title>
        <authorList>
            <person name="Kim W."/>
            <person name="Song I."/>
            <person name="Jeong J.-H."/>
            <person name="Kim D."/>
            <person name="Kim S."/>
            <person name="Ryu S."/>
            <person name="Song J.Y."/>
            <person name="Lee S.K."/>
        </authorList>
    </citation>
    <scope>NUCLEOTIDE SEQUENCE [LARGE SCALE GENOMIC DNA]</scope>
    <source>
        <tissue evidence="1">Muscle</tissue>
    </source>
</reference>
<evidence type="ECO:0000313" key="1">
    <source>
        <dbReference type="EMBL" id="TNN64087.1"/>
    </source>
</evidence>
<proteinExistence type="predicted"/>
<protein>
    <submittedName>
        <fullName evidence="1">Uncharacterized protein</fullName>
    </submittedName>
</protein>
<sequence>MHFEYEKGILMDSLHRGWLVWPQRGRVAFRETWRRANAPACRPADIHREASLISDSEGVCVWPEKQSTVGEQSSLAMT</sequence>
<keyword evidence="2" id="KW-1185">Reference proteome</keyword>
<dbReference type="EMBL" id="SRLO01000259">
    <property type="protein sequence ID" value="TNN64087.1"/>
    <property type="molecule type" value="Genomic_DNA"/>
</dbReference>
<comment type="caution">
    <text evidence="1">The sequence shown here is derived from an EMBL/GenBank/DDBJ whole genome shotgun (WGS) entry which is preliminary data.</text>
</comment>
<dbReference type="Proteomes" id="UP000314294">
    <property type="component" value="Unassembled WGS sequence"/>
</dbReference>
<dbReference type="AlphaFoldDB" id="A0A4Z2HDZ2"/>
<accession>A0A4Z2HDZ2</accession>